<dbReference type="Proteomes" id="UP001140066">
    <property type="component" value="Unassembled WGS sequence"/>
</dbReference>
<proteinExistence type="predicted"/>
<sequence length="1218" mass="132731">MSKHLALPNSDSALPPPTSAVIAGGIEVAVDDYVYLQPEYSEEPYYIGRIMEFVFVSRVRQPRLSLSMAAHQKSSADTHPRGRDNACSPSLSTISGDTNHDAQLHVRLAWFQRPRDLPITRGRSKDERMLVATMHSDINPVNAIKGKCQVRHTAEIAELSSWKSRPDHYYYNQLFDRYSTRLYDIIPVAQIRNAPQNVLQKLRDTYEFIFAEGQKISDLVSTRRACTICATLCGVSDGIKCSICEKIYHMTCLDPPVTRKPAKGYIWNCAACRRNQQEQQKLQQEQQRAKPQQSDTVAITASAVAPAADSDAAGDVNDRKRPTRNAGGNAEDHAILLRSGANPGTAANGGGPTASAAVSDTESRAGGKRFKASHGDGRAYGDAVVGPIPRPKNRGLWPFRYFGLNTDIDDVLHDDERIYPRAVSRIGIRYQAVVPDMVGPSGPELDKQLIAKATALGATAASKRNGVKQIPGYRGKDAAKGQWSAKTAAQLDRAWDEIEVRRGNHEDQLFFKQPAYLPDEELDTYMHSILPFLTRHFENVHDFTLLDCQDAALHGLMIHGFDVEEALITIPECPEAYIRNRSADDNWGQRDVGRFDECLSEFGANLHAIHKSIPSVSRRAVTLRYYLVRHTKRGRYLLDIFEDGSHIGQRRPNRGQGESAGNIHMEASSEAGMSGLNTPTGSPHISGAATRDHFKRNNGDLAEKAQGLRCVHCHQDCSKRWREAPAELAVYNTRSSRAIVRRVICEDCSAYWFHYATMPDQDAINARRLRPQASRNGGTGLRNQISSLVNSPIDTGSSVYDACLSDGGGSIDTPTGVAPQSAIERSKRNAQLAKLPGVVAPPRQRVSHAWPMLPCSVCKMPTKQGDHVVLTCSDCGLCVHHACSGYPERARINLKRWKCSVCENVANPTISISYACILCRKEAPPEVEGQPRPLMWRTSGNNWAHAICALAIPEIRLAYDHGHVIVKGMHSIPRNAWMRPCAVCTKMAGAVIECCDKKCHEGVHPSCAHISSSKRPSGSAPQAMLVAVPPAKKDPAITAPKVLSLTASCPKHPVSEDGPHVAFGSRDEDGDPIAAAVVASKLIPVPLSSAKSLLQTSLEKSCGPMLTKAHKPAPLSAKAPPPYAAGGSSSAGFGVPQNGHVGGPSMPANGSMWSKPSENPVCRRCSSEFSPIWWPASPGIGVSSPTGSRKRSLGPNVQCHRCYTATNASSEAARQPRS</sequence>
<evidence type="ECO:0000313" key="2">
    <source>
        <dbReference type="Proteomes" id="UP001140066"/>
    </source>
</evidence>
<protein>
    <submittedName>
        <fullName evidence="1">PHD type zinc finger protein with BAH domain-containing protein</fullName>
    </submittedName>
</protein>
<comment type="caution">
    <text evidence="1">The sequence shown here is derived from an EMBL/GenBank/DDBJ whole genome shotgun (WGS) entry which is preliminary data.</text>
</comment>
<accession>A0ACC1KKT8</accession>
<dbReference type="EMBL" id="JANBUK010000163">
    <property type="protein sequence ID" value="KAJ2791340.1"/>
    <property type="molecule type" value="Genomic_DNA"/>
</dbReference>
<gene>
    <name evidence="1" type="primary">SNT2</name>
    <name evidence="1" type="ORF">GGI18_001204</name>
</gene>
<keyword evidence="2" id="KW-1185">Reference proteome</keyword>
<evidence type="ECO:0000313" key="1">
    <source>
        <dbReference type="EMBL" id="KAJ2791340.1"/>
    </source>
</evidence>
<organism evidence="1 2">
    <name type="scientific">Coemansia linderi</name>
    <dbReference type="NCBI Taxonomy" id="2663919"/>
    <lineage>
        <taxon>Eukaryota</taxon>
        <taxon>Fungi</taxon>
        <taxon>Fungi incertae sedis</taxon>
        <taxon>Zoopagomycota</taxon>
        <taxon>Kickxellomycotina</taxon>
        <taxon>Kickxellomycetes</taxon>
        <taxon>Kickxellales</taxon>
        <taxon>Kickxellaceae</taxon>
        <taxon>Coemansia</taxon>
    </lineage>
</organism>
<reference evidence="1" key="1">
    <citation type="submission" date="2022-07" db="EMBL/GenBank/DDBJ databases">
        <title>Phylogenomic reconstructions and comparative analyses of Kickxellomycotina fungi.</title>
        <authorList>
            <person name="Reynolds N.K."/>
            <person name="Stajich J.E."/>
            <person name="Barry K."/>
            <person name="Grigoriev I.V."/>
            <person name="Crous P."/>
            <person name="Smith M.E."/>
        </authorList>
    </citation>
    <scope>NUCLEOTIDE SEQUENCE</scope>
    <source>
        <strain evidence="1">BCRC 34191</strain>
    </source>
</reference>
<name>A0ACC1KKT8_9FUNG</name>